<evidence type="ECO:0000313" key="2">
    <source>
        <dbReference type="EMBL" id="RNB83481.1"/>
    </source>
</evidence>
<organism evidence="2 3">
    <name type="scientific">Brevibacillus panacihumi</name>
    <dbReference type="NCBI Taxonomy" id="497735"/>
    <lineage>
        <taxon>Bacteria</taxon>
        <taxon>Bacillati</taxon>
        <taxon>Bacillota</taxon>
        <taxon>Bacilli</taxon>
        <taxon>Bacillales</taxon>
        <taxon>Paenibacillaceae</taxon>
        <taxon>Brevibacillus</taxon>
    </lineage>
</organism>
<proteinExistence type="predicted"/>
<feature type="transmembrane region" description="Helical" evidence="1">
    <location>
        <begin position="13"/>
        <end position="30"/>
    </location>
</feature>
<dbReference type="Proteomes" id="UP000281915">
    <property type="component" value="Unassembled WGS sequence"/>
</dbReference>
<name>A0A3M8D782_9BACL</name>
<keyword evidence="1" id="KW-0472">Membrane</keyword>
<protein>
    <submittedName>
        <fullName evidence="2">Uncharacterized protein</fullName>
    </submittedName>
</protein>
<evidence type="ECO:0000256" key="1">
    <source>
        <dbReference type="SAM" id="Phobius"/>
    </source>
</evidence>
<accession>A0A3M8D782</accession>
<keyword evidence="1" id="KW-1133">Transmembrane helix</keyword>
<sequence length="93" mass="10725">MEELLFLFSVDDFFALLAILVGGLASAFYLQRHVSPRKHPACFSNARVDYQPSIHPETVEAYPMEARQALHFRMFRRTQRFDGDSDTYAILLA</sequence>
<dbReference type="EMBL" id="RHHT01000007">
    <property type="protein sequence ID" value="RNB83481.1"/>
    <property type="molecule type" value="Genomic_DNA"/>
</dbReference>
<comment type="caution">
    <text evidence="2">The sequence shown here is derived from an EMBL/GenBank/DDBJ whole genome shotgun (WGS) entry which is preliminary data.</text>
</comment>
<reference evidence="2 3" key="1">
    <citation type="submission" date="2018-10" db="EMBL/GenBank/DDBJ databases">
        <title>Phylogenomics of Brevibacillus.</title>
        <authorList>
            <person name="Dunlap C."/>
        </authorList>
    </citation>
    <scope>NUCLEOTIDE SEQUENCE [LARGE SCALE GENOMIC DNA]</scope>
    <source>
        <strain evidence="2 3">JCM 15085</strain>
    </source>
</reference>
<keyword evidence="1" id="KW-0812">Transmembrane</keyword>
<gene>
    <name evidence="2" type="ORF">EDM58_05055</name>
</gene>
<dbReference type="AlphaFoldDB" id="A0A3M8D782"/>
<dbReference type="RefSeq" id="WP_023556749.1">
    <property type="nucleotide sequence ID" value="NZ_RHHT01000007.1"/>
</dbReference>
<evidence type="ECO:0000313" key="3">
    <source>
        <dbReference type="Proteomes" id="UP000281915"/>
    </source>
</evidence>